<dbReference type="AlphaFoldDB" id="A0A108U7Z3"/>
<keyword evidence="4 9" id="KW-0808">Transferase</keyword>
<dbReference type="PIRSF" id="PIRSF000452">
    <property type="entry name" value="6-N-acetyltransf"/>
    <property type="match status" value="1"/>
</dbReference>
<dbReference type="InterPro" id="IPR024170">
    <property type="entry name" value="Aminoglycoside_N6-AcTrfrase"/>
</dbReference>
<evidence type="ECO:0000256" key="1">
    <source>
        <dbReference type="ARBA" id="ARBA00011738"/>
    </source>
</evidence>
<evidence type="ECO:0000256" key="5">
    <source>
        <dbReference type="ARBA" id="ARBA00023251"/>
    </source>
</evidence>
<accession>A0A108U7Z3</accession>
<evidence type="ECO:0000313" key="12">
    <source>
        <dbReference type="Proteomes" id="UP000023435"/>
    </source>
</evidence>
<comment type="function">
    <text evidence="9">Catalyzes the transfer of an acetyl group from acetyl-CoA to the 6'-amino group of aminoglycoside molecules conferring resistance to antibiotics containing the purpurosamine ring.</text>
</comment>
<keyword evidence="6 9" id="KW-0012">Acyltransferase</keyword>
<dbReference type="OrthoDB" id="118633at2"/>
<evidence type="ECO:0000259" key="10">
    <source>
        <dbReference type="PROSITE" id="PS51186"/>
    </source>
</evidence>
<evidence type="ECO:0000256" key="6">
    <source>
        <dbReference type="ARBA" id="ARBA00023315"/>
    </source>
</evidence>
<dbReference type="Gene3D" id="3.40.630.30">
    <property type="match status" value="1"/>
</dbReference>
<name>A0A108U7Z3_9GAMM</name>
<evidence type="ECO:0000256" key="7">
    <source>
        <dbReference type="ARBA" id="ARBA00029660"/>
    </source>
</evidence>
<proteinExistence type="predicted"/>
<dbReference type="RefSeq" id="WP_036109090.1">
    <property type="nucleotide sequence ID" value="NZ_JAJA02000001.1"/>
</dbReference>
<organism evidence="11 12">
    <name type="scientific">Lysobacter capsici AZ78</name>
    <dbReference type="NCBI Taxonomy" id="1444315"/>
    <lineage>
        <taxon>Bacteria</taxon>
        <taxon>Pseudomonadati</taxon>
        <taxon>Pseudomonadota</taxon>
        <taxon>Gammaproteobacteria</taxon>
        <taxon>Lysobacterales</taxon>
        <taxon>Lysobacteraceae</taxon>
        <taxon>Lysobacter</taxon>
    </lineage>
</organism>
<dbReference type="InterPro" id="IPR016181">
    <property type="entry name" value="Acyl_CoA_acyltransferase"/>
</dbReference>
<dbReference type="PANTHER" id="PTHR43877">
    <property type="entry name" value="AMINOALKYLPHOSPHONATE N-ACETYLTRANSFERASE-RELATED-RELATED"/>
    <property type="match status" value="1"/>
</dbReference>
<evidence type="ECO:0000256" key="3">
    <source>
        <dbReference type="ARBA" id="ARBA00017677"/>
    </source>
</evidence>
<dbReference type="Proteomes" id="UP000023435">
    <property type="component" value="Unassembled WGS sequence"/>
</dbReference>
<protein>
    <recommendedName>
        <fullName evidence="3 9">Aminoglycoside N(6')-acetyltransferase type 1</fullName>
        <ecNumber evidence="2 9">2.3.1.82</ecNumber>
    </recommendedName>
    <alternativeName>
        <fullName evidence="7 9">Aminoglycoside resistance protein</fullName>
    </alternativeName>
</protein>
<comment type="caution">
    <text evidence="11">The sequence shown here is derived from an EMBL/GenBank/DDBJ whole genome shotgun (WGS) entry which is preliminary data.</text>
</comment>
<reference evidence="11 12" key="1">
    <citation type="journal article" date="2014" name="Genome Announc.">
        <title>Draft Genome Sequence of Lysobacter capsici AZ78, a Bacterium Antagonistic to Plant-Pathogenic Oomycetes.</title>
        <authorList>
            <person name="Puopolo G."/>
            <person name="Sonego P."/>
            <person name="Engelen K."/>
            <person name="Pertot I."/>
        </authorList>
    </citation>
    <scope>NUCLEOTIDE SEQUENCE [LARGE SCALE GENOMIC DNA]</scope>
    <source>
        <strain evidence="11 12">AZ78</strain>
    </source>
</reference>
<dbReference type="GO" id="GO:0047663">
    <property type="term" value="F:aminoglycoside 6'-N-acetyltransferase activity"/>
    <property type="evidence" value="ECO:0007669"/>
    <property type="project" value="UniProtKB-EC"/>
</dbReference>
<dbReference type="EMBL" id="JAJA02000001">
    <property type="protein sequence ID" value="KWS04242.1"/>
    <property type="molecule type" value="Genomic_DNA"/>
</dbReference>
<dbReference type="SUPFAM" id="SSF55729">
    <property type="entry name" value="Acyl-CoA N-acyltransferases (Nat)"/>
    <property type="match status" value="1"/>
</dbReference>
<dbReference type="PROSITE" id="PS51186">
    <property type="entry name" value="GNAT"/>
    <property type="match status" value="1"/>
</dbReference>
<gene>
    <name evidence="11" type="ORF">AZ78_1791</name>
</gene>
<dbReference type="NCBIfam" id="NF043067">
    <property type="entry name" value="AAC_6p_group_E"/>
    <property type="match status" value="1"/>
</dbReference>
<evidence type="ECO:0000256" key="8">
    <source>
        <dbReference type="ARBA" id="ARBA00048923"/>
    </source>
</evidence>
<dbReference type="EC" id="2.3.1.82" evidence="2 9"/>
<evidence type="ECO:0000256" key="9">
    <source>
        <dbReference type="PIRNR" id="PIRNR000452"/>
    </source>
</evidence>
<comment type="subunit">
    <text evidence="1 9">Homodimer.</text>
</comment>
<evidence type="ECO:0000313" key="11">
    <source>
        <dbReference type="EMBL" id="KWS04242.1"/>
    </source>
</evidence>
<dbReference type="Pfam" id="PF00583">
    <property type="entry name" value="Acetyltransf_1"/>
    <property type="match status" value="1"/>
</dbReference>
<keyword evidence="5 9" id="KW-0046">Antibiotic resistance</keyword>
<sequence length="155" mass="17183">MKAGWRVRRAEAADLAAWSLLREALWPQEDASRHADDIGQMLSRPHNAAAFLAVDADGVARGFAEASLRGDYVNGTDGSPVGFLEGWYVQPEFQRQGVGRALIEAVERWTVQSGCSELASDALLDNLDSHRAHEACGLRETERVVYFRKRLRDDG</sequence>
<dbReference type="GO" id="GO:0046677">
    <property type="term" value="P:response to antibiotic"/>
    <property type="evidence" value="ECO:0007669"/>
    <property type="project" value="UniProtKB-KW"/>
</dbReference>
<evidence type="ECO:0000256" key="2">
    <source>
        <dbReference type="ARBA" id="ARBA00012888"/>
    </source>
</evidence>
<feature type="domain" description="N-acetyltransferase" evidence="10">
    <location>
        <begin position="5"/>
        <end position="155"/>
    </location>
</feature>
<dbReference type="InterPro" id="IPR050832">
    <property type="entry name" value="Bact_Acetyltransf"/>
</dbReference>
<evidence type="ECO:0000256" key="4">
    <source>
        <dbReference type="ARBA" id="ARBA00022679"/>
    </source>
</evidence>
<comment type="catalytic activity">
    <reaction evidence="8 9">
        <text>kanamycin B + acetyl-CoA = N(6')-acetylkanamycin B + CoA + H(+)</text>
        <dbReference type="Rhea" id="RHEA:16449"/>
        <dbReference type="ChEBI" id="CHEBI:15378"/>
        <dbReference type="ChEBI" id="CHEBI:57287"/>
        <dbReference type="ChEBI" id="CHEBI:57288"/>
        <dbReference type="ChEBI" id="CHEBI:58390"/>
        <dbReference type="ChEBI" id="CHEBI:58549"/>
        <dbReference type="EC" id="2.3.1.82"/>
    </reaction>
</comment>
<keyword evidence="12" id="KW-1185">Reference proteome</keyword>
<dbReference type="InterPro" id="IPR000182">
    <property type="entry name" value="GNAT_dom"/>
</dbReference>
<dbReference type="CDD" id="cd04301">
    <property type="entry name" value="NAT_SF"/>
    <property type="match status" value="1"/>
</dbReference>